<dbReference type="GO" id="GO:0006355">
    <property type="term" value="P:regulation of DNA-templated transcription"/>
    <property type="evidence" value="ECO:0007669"/>
    <property type="project" value="InterPro"/>
</dbReference>
<dbReference type="EMBL" id="NCUD01000041">
    <property type="protein sequence ID" value="ORO41079.1"/>
    <property type="molecule type" value="Genomic_DNA"/>
</dbReference>
<proteinExistence type="predicted"/>
<dbReference type="InterPro" id="IPR017154">
    <property type="entry name" value="PC4-like"/>
</dbReference>
<protein>
    <recommendedName>
        <fullName evidence="1">Transcriptional coactivator p15 (PC4) C-terminal domain-containing protein</fullName>
    </recommendedName>
</protein>
<gene>
    <name evidence="2" type="ORF">B7728_02310</name>
</gene>
<evidence type="ECO:0000313" key="2">
    <source>
        <dbReference type="EMBL" id="ORO41079.1"/>
    </source>
</evidence>
<comment type="caution">
    <text evidence="2">The sequence shown here is derived from an EMBL/GenBank/DDBJ whole genome shotgun (WGS) entry which is preliminary data.</text>
</comment>
<reference evidence="2 3" key="1">
    <citation type="journal article" date="2016" name="Eur. J. Clin. Microbiol. Infect. Dis.">
        <title>Whole genome sequencing as a tool for phylogenetic analysis of clinical strains of Mitis group streptococci.</title>
        <authorList>
            <person name="Rasmussen L.H."/>
            <person name="Dargis R."/>
            <person name="Hojholt K."/>
            <person name="Christensen J.J."/>
            <person name="Skovgaard O."/>
            <person name="Justesen U.S."/>
            <person name="Rosenvinge F.S."/>
            <person name="Moser C."/>
            <person name="Lukjancenko O."/>
            <person name="Rasmussen S."/>
            <person name="Nielsen X.C."/>
        </authorList>
    </citation>
    <scope>NUCLEOTIDE SEQUENCE [LARGE SCALE GENOMIC DNA]</scope>
    <source>
        <strain evidence="2 3">OD_339823_10</strain>
    </source>
</reference>
<dbReference type="Proteomes" id="UP000193633">
    <property type="component" value="Unassembled WGS sequence"/>
</dbReference>
<accession>A0A1X1GNG6</accession>
<sequence>MKTKKENKMAEFTFEIEEHLLTLSENEKGWTKEINRVSFNGAPAKFDIRAWSPDHTKMGKGITLTNEEFQIMVDAFKGGQ</sequence>
<evidence type="ECO:0000259" key="1">
    <source>
        <dbReference type="Pfam" id="PF02229"/>
    </source>
</evidence>
<name>A0A1X1GNG6_STROR</name>
<dbReference type="Pfam" id="PF02229">
    <property type="entry name" value="PC4"/>
    <property type="match status" value="1"/>
</dbReference>
<dbReference type="AlphaFoldDB" id="A0A1X1GNG6"/>
<dbReference type="Gene3D" id="2.30.31.70">
    <property type="match status" value="1"/>
</dbReference>
<dbReference type="GO" id="GO:0003677">
    <property type="term" value="F:DNA binding"/>
    <property type="evidence" value="ECO:0007669"/>
    <property type="project" value="InterPro"/>
</dbReference>
<feature type="domain" description="Transcriptional coactivator p15 (PC4) C-terminal" evidence="1">
    <location>
        <begin position="27"/>
        <end position="74"/>
    </location>
</feature>
<organism evidence="2 3">
    <name type="scientific">Streptococcus oralis subsp. tigurinus</name>
    <dbReference type="NCBI Taxonomy" id="1077464"/>
    <lineage>
        <taxon>Bacteria</taxon>
        <taxon>Bacillati</taxon>
        <taxon>Bacillota</taxon>
        <taxon>Bacilli</taxon>
        <taxon>Lactobacillales</taxon>
        <taxon>Streptococcaceae</taxon>
        <taxon>Streptococcus</taxon>
    </lineage>
</organism>
<evidence type="ECO:0000313" key="3">
    <source>
        <dbReference type="Proteomes" id="UP000193633"/>
    </source>
</evidence>
<dbReference type="PIRSF" id="PIRSF037246">
    <property type="entry name" value="UCP037246"/>
    <property type="match status" value="1"/>
</dbReference>
<dbReference type="InterPro" id="IPR003173">
    <property type="entry name" value="PC4_C"/>
</dbReference>